<evidence type="ECO:0000259" key="4">
    <source>
        <dbReference type="PROSITE" id="PS51393"/>
    </source>
</evidence>
<evidence type="ECO:0000256" key="3">
    <source>
        <dbReference type="ARBA" id="ARBA00023002"/>
    </source>
</evidence>
<dbReference type="GO" id="GO:0046872">
    <property type="term" value="F:metal ion binding"/>
    <property type="evidence" value="ECO:0007669"/>
    <property type="project" value="UniProtKB-KW"/>
</dbReference>
<feature type="domain" description="Lipoxygenase" evidence="4">
    <location>
        <begin position="50"/>
        <end position="221"/>
    </location>
</feature>
<dbReference type="OrthoDB" id="1926228at2759"/>
<name>A0A5N6LEU2_9ASTR</name>
<proteinExistence type="predicted"/>
<dbReference type="PROSITE" id="PS51393">
    <property type="entry name" value="LIPOXYGENASE_3"/>
    <property type="match status" value="1"/>
</dbReference>
<reference evidence="5 6" key="1">
    <citation type="submission" date="2019-05" db="EMBL/GenBank/DDBJ databases">
        <title>Mikania micrantha, genome provides insights into the molecular mechanism of rapid growth.</title>
        <authorList>
            <person name="Liu B."/>
        </authorList>
    </citation>
    <scope>NUCLEOTIDE SEQUENCE [LARGE SCALE GENOMIC DNA]</scope>
    <source>
        <strain evidence="5">NLD-2019</strain>
        <tissue evidence="5">Leaf</tissue>
    </source>
</reference>
<accession>A0A5N6LEU2</accession>
<dbReference type="InterPro" id="IPR000907">
    <property type="entry name" value="LipOase"/>
</dbReference>
<dbReference type="AlphaFoldDB" id="A0A5N6LEU2"/>
<dbReference type="InterPro" id="IPR001246">
    <property type="entry name" value="LipOase_plant"/>
</dbReference>
<evidence type="ECO:0000313" key="6">
    <source>
        <dbReference type="Proteomes" id="UP000326396"/>
    </source>
</evidence>
<dbReference type="Pfam" id="PF00305">
    <property type="entry name" value="Lipoxygenase"/>
    <property type="match status" value="1"/>
</dbReference>
<comment type="caution">
    <text evidence="5">The sequence shown here is derived from an EMBL/GenBank/DDBJ whole genome shotgun (WGS) entry which is preliminary data.</text>
</comment>
<evidence type="ECO:0000256" key="2">
    <source>
        <dbReference type="ARBA" id="ARBA00022964"/>
    </source>
</evidence>
<organism evidence="5 6">
    <name type="scientific">Mikania micrantha</name>
    <name type="common">bitter vine</name>
    <dbReference type="NCBI Taxonomy" id="192012"/>
    <lineage>
        <taxon>Eukaryota</taxon>
        <taxon>Viridiplantae</taxon>
        <taxon>Streptophyta</taxon>
        <taxon>Embryophyta</taxon>
        <taxon>Tracheophyta</taxon>
        <taxon>Spermatophyta</taxon>
        <taxon>Magnoliopsida</taxon>
        <taxon>eudicotyledons</taxon>
        <taxon>Gunneridae</taxon>
        <taxon>Pentapetalae</taxon>
        <taxon>asterids</taxon>
        <taxon>campanulids</taxon>
        <taxon>Asterales</taxon>
        <taxon>Asteraceae</taxon>
        <taxon>Asteroideae</taxon>
        <taxon>Heliantheae alliance</taxon>
        <taxon>Eupatorieae</taxon>
        <taxon>Mikania</taxon>
    </lineage>
</organism>
<keyword evidence="6" id="KW-1185">Reference proteome</keyword>
<protein>
    <recommendedName>
        <fullName evidence="4">Lipoxygenase domain-containing protein</fullName>
    </recommendedName>
</protein>
<dbReference type="PRINTS" id="PR00468">
    <property type="entry name" value="PLTLPOXGNASE"/>
</dbReference>
<keyword evidence="1" id="KW-0479">Metal-binding</keyword>
<sequence length="221" mass="25817">MEDVDRRKRVKIEDSKVKGSLVLINSHSFSAIADKVYLQFISADRCESTDLSSGETPEGLRHYRDEENWWNWRNWIRKREEWDRVYDYDVYNDLSEPDKGSETDPSMESRIGILQSLKIYVPRDERFSELKMEDVYAYGIKLVSQAYCLGTLAFRWRALVKIPSPQVIKEDMMHGELMKNLEENCWQEFACCNQRLQLWELSDTVHTPASNGAKGTNMATG</sequence>
<dbReference type="PANTHER" id="PTHR11771">
    <property type="entry name" value="LIPOXYGENASE"/>
    <property type="match status" value="1"/>
</dbReference>
<dbReference type="EMBL" id="SZYD01001181">
    <property type="protein sequence ID" value="KAD0994766.1"/>
    <property type="molecule type" value="Genomic_DNA"/>
</dbReference>
<keyword evidence="2" id="KW-0223">Dioxygenase</keyword>
<dbReference type="Proteomes" id="UP000326396">
    <property type="component" value="Unassembled WGS sequence"/>
</dbReference>
<evidence type="ECO:0000256" key="1">
    <source>
        <dbReference type="ARBA" id="ARBA00022723"/>
    </source>
</evidence>
<dbReference type="GO" id="GO:0034440">
    <property type="term" value="P:lipid oxidation"/>
    <property type="evidence" value="ECO:0007669"/>
    <property type="project" value="InterPro"/>
</dbReference>
<dbReference type="GO" id="GO:0016702">
    <property type="term" value="F:oxidoreductase activity, acting on single donors with incorporation of molecular oxygen, incorporation of two atoms of oxygen"/>
    <property type="evidence" value="ECO:0007669"/>
    <property type="project" value="InterPro"/>
</dbReference>
<gene>
    <name evidence="5" type="ORF">E3N88_43451</name>
</gene>
<dbReference type="InterPro" id="IPR013819">
    <property type="entry name" value="LipOase_C"/>
</dbReference>
<dbReference type="SUPFAM" id="SSF48484">
    <property type="entry name" value="Lipoxigenase"/>
    <property type="match status" value="1"/>
</dbReference>
<keyword evidence="3" id="KW-0560">Oxidoreductase</keyword>
<dbReference type="InterPro" id="IPR036226">
    <property type="entry name" value="LipOase_C_sf"/>
</dbReference>
<dbReference type="Gene3D" id="4.10.375.10">
    <property type="entry name" value="Lipoxygenase-1, Domain 2"/>
    <property type="match status" value="2"/>
</dbReference>
<evidence type="ECO:0000313" key="5">
    <source>
        <dbReference type="EMBL" id="KAD0994766.1"/>
    </source>
</evidence>